<dbReference type="Pfam" id="PF13456">
    <property type="entry name" value="RVT_3"/>
    <property type="match status" value="1"/>
</dbReference>
<protein>
    <submittedName>
        <fullName evidence="2">Nucleic acid binding protein</fullName>
    </submittedName>
</protein>
<dbReference type="PANTHER" id="PTHR47723">
    <property type="entry name" value="OS05G0353850 PROTEIN"/>
    <property type="match status" value="1"/>
</dbReference>
<sequence length="120" mass="12984">MIGWKPPAEGRVKLNTDGACKNDTGSNAGCSGVIRDSRGKWCGGFAKFVGNCSAFMAEFFSCNQNRYDKEWEANQCADAMANIGCELDCNVGYFDVCPIQVRHIIASDGIGHSSPRLIPL</sequence>
<dbReference type="PANTHER" id="PTHR47723:SF19">
    <property type="entry name" value="POLYNUCLEOTIDYL TRANSFERASE, RIBONUCLEASE H-LIKE SUPERFAMILY PROTEIN"/>
    <property type="match status" value="1"/>
</dbReference>
<dbReference type="EMBL" id="ASHM01026224">
    <property type="protein sequence ID" value="PNX73563.1"/>
    <property type="molecule type" value="Genomic_DNA"/>
</dbReference>
<gene>
    <name evidence="2" type="ORF">L195_g029465</name>
</gene>
<dbReference type="InterPro" id="IPR002156">
    <property type="entry name" value="RNaseH_domain"/>
</dbReference>
<feature type="domain" description="RNase H type-1" evidence="1">
    <location>
        <begin position="15"/>
        <end position="60"/>
    </location>
</feature>
<name>A0A2K3L4W9_TRIPR</name>
<dbReference type="GO" id="GO:0003676">
    <property type="term" value="F:nucleic acid binding"/>
    <property type="evidence" value="ECO:0007669"/>
    <property type="project" value="InterPro"/>
</dbReference>
<dbReference type="InterPro" id="IPR044730">
    <property type="entry name" value="RNase_H-like_dom_plant"/>
</dbReference>
<comment type="caution">
    <text evidence="2">The sequence shown here is derived from an EMBL/GenBank/DDBJ whole genome shotgun (WGS) entry which is preliminary data.</text>
</comment>
<organism evidence="2 3">
    <name type="scientific">Trifolium pratense</name>
    <name type="common">Red clover</name>
    <dbReference type="NCBI Taxonomy" id="57577"/>
    <lineage>
        <taxon>Eukaryota</taxon>
        <taxon>Viridiplantae</taxon>
        <taxon>Streptophyta</taxon>
        <taxon>Embryophyta</taxon>
        <taxon>Tracheophyta</taxon>
        <taxon>Spermatophyta</taxon>
        <taxon>Magnoliopsida</taxon>
        <taxon>eudicotyledons</taxon>
        <taxon>Gunneridae</taxon>
        <taxon>Pentapetalae</taxon>
        <taxon>rosids</taxon>
        <taxon>fabids</taxon>
        <taxon>Fabales</taxon>
        <taxon>Fabaceae</taxon>
        <taxon>Papilionoideae</taxon>
        <taxon>50 kb inversion clade</taxon>
        <taxon>NPAAA clade</taxon>
        <taxon>Hologalegina</taxon>
        <taxon>IRL clade</taxon>
        <taxon>Trifolieae</taxon>
        <taxon>Trifolium</taxon>
    </lineage>
</organism>
<dbReference type="GO" id="GO:0004523">
    <property type="term" value="F:RNA-DNA hybrid ribonuclease activity"/>
    <property type="evidence" value="ECO:0007669"/>
    <property type="project" value="InterPro"/>
</dbReference>
<proteinExistence type="predicted"/>
<dbReference type="Gene3D" id="3.30.420.10">
    <property type="entry name" value="Ribonuclease H-like superfamily/Ribonuclease H"/>
    <property type="match status" value="1"/>
</dbReference>
<dbReference type="Proteomes" id="UP000236291">
    <property type="component" value="Unassembled WGS sequence"/>
</dbReference>
<dbReference type="InterPro" id="IPR036397">
    <property type="entry name" value="RNaseH_sf"/>
</dbReference>
<evidence type="ECO:0000313" key="2">
    <source>
        <dbReference type="EMBL" id="PNX73563.1"/>
    </source>
</evidence>
<dbReference type="CDD" id="cd06222">
    <property type="entry name" value="RNase_H_like"/>
    <property type="match status" value="1"/>
</dbReference>
<reference evidence="2 3" key="2">
    <citation type="journal article" date="2017" name="Front. Plant Sci.">
        <title>Gene Classification and Mining of Molecular Markers Useful in Red Clover (Trifolium pratense) Breeding.</title>
        <authorList>
            <person name="Istvanek J."/>
            <person name="Dluhosova J."/>
            <person name="Dluhos P."/>
            <person name="Patkova L."/>
            <person name="Nedelnik J."/>
            <person name="Repkova J."/>
        </authorList>
    </citation>
    <scope>NUCLEOTIDE SEQUENCE [LARGE SCALE GENOMIC DNA]</scope>
    <source>
        <strain evidence="3">cv. Tatra</strain>
        <tissue evidence="2">Young leaves</tissue>
    </source>
</reference>
<evidence type="ECO:0000259" key="1">
    <source>
        <dbReference type="Pfam" id="PF13456"/>
    </source>
</evidence>
<dbReference type="InterPro" id="IPR053151">
    <property type="entry name" value="RNase_H-like"/>
</dbReference>
<reference evidence="2 3" key="1">
    <citation type="journal article" date="2014" name="Am. J. Bot.">
        <title>Genome assembly and annotation for red clover (Trifolium pratense; Fabaceae).</title>
        <authorList>
            <person name="Istvanek J."/>
            <person name="Jaros M."/>
            <person name="Krenek A."/>
            <person name="Repkova J."/>
        </authorList>
    </citation>
    <scope>NUCLEOTIDE SEQUENCE [LARGE SCALE GENOMIC DNA]</scope>
    <source>
        <strain evidence="3">cv. Tatra</strain>
        <tissue evidence="2">Young leaves</tissue>
    </source>
</reference>
<evidence type="ECO:0000313" key="3">
    <source>
        <dbReference type="Proteomes" id="UP000236291"/>
    </source>
</evidence>
<dbReference type="AlphaFoldDB" id="A0A2K3L4W9"/>
<accession>A0A2K3L4W9</accession>